<protein>
    <recommendedName>
        <fullName evidence="4">Mobilization protein</fullName>
    </recommendedName>
</protein>
<organism evidence="2 3">
    <name type="scientific">Hymenobacter rubripertinctus</name>
    <dbReference type="NCBI Taxonomy" id="2029981"/>
    <lineage>
        <taxon>Bacteria</taxon>
        <taxon>Pseudomonadati</taxon>
        <taxon>Bacteroidota</taxon>
        <taxon>Cytophagia</taxon>
        <taxon>Cytophagales</taxon>
        <taxon>Hymenobacteraceae</taxon>
        <taxon>Hymenobacter</taxon>
    </lineage>
</organism>
<reference evidence="2 3" key="2">
    <citation type="submission" date="2019-01" db="EMBL/GenBank/DDBJ databases">
        <title>Hymenobacter humicola sp. nov., isolated from soils in Antarctica.</title>
        <authorList>
            <person name="Sedlacek I."/>
            <person name="Holochova P."/>
            <person name="Kralova S."/>
            <person name="Pantucek R."/>
            <person name="Stankova E."/>
            <person name="Vrbovska V."/>
            <person name="Kristofova L."/>
            <person name="Svec P."/>
            <person name="Busse H.-J."/>
        </authorList>
    </citation>
    <scope>NUCLEOTIDE SEQUENCE [LARGE SCALE GENOMIC DNA]</scope>
    <source>
        <strain evidence="2 3">CCM 8852</strain>
    </source>
</reference>
<reference evidence="2 3" key="1">
    <citation type="submission" date="2018-09" db="EMBL/GenBank/DDBJ databases">
        <authorList>
            <person name="Zeman M."/>
            <person name="Pardy F."/>
        </authorList>
    </citation>
    <scope>NUCLEOTIDE SEQUENCE [LARGE SCALE GENOMIC DNA]</scope>
    <source>
        <strain evidence="2 3">CCM 8852</strain>
    </source>
</reference>
<dbReference type="Pfam" id="PF01076">
    <property type="entry name" value="Mob_Pre"/>
    <property type="match status" value="1"/>
</dbReference>
<accession>A0A418QHL3</accession>
<feature type="region of interest" description="Disordered" evidence="1">
    <location>
        <begin position="23"/>
        <end position="42"/>
    </location>
</feature>
<comment type="caution">
    <text evidence="2">The sequence shown here is derived from an EMBL/GenBank/DDBJ whole genome shotgun (WGS) entry which is preliminary data.</text>
</comment>
<feature type="non-terminal residue" evidence="2">
    <location>
        <position position="321"/>
    </location>
</feature>
<keyword evidence="3" id="KW-1185">Reference proteome</keyword>
<dbReference type="OrthoDB" id="8536512at2"/>
<dbReference type="EMBL" id="QYCN01000084">
    <property type="protein sequence ID" value="RIY04647.1"/>
    <property type="molecule type" value="Genomic_DNA"/>
</dbReference>
<gene>
    <name evidence="2" type="ORF">D0T11_21505</name>
</gene>
<dbReference type="GO" id="GO:0003677">
    <property type="term" value="F:DNA binding"/>
    <property type="evidence" value="ECO:0007669"/>
    <property type="project" value="InterPro"/>
</dbReference>
<evidence type="ECO:0000313" key="2">
    <source>
        <dbReference type="EMBL" id="RIY04647.1"/>
    </source>
</evidence>
<dbReference type="Gene3D" id="3.30.930.30">
    <property type="match status" value="1"/>
</dbReference>
<dbReference type="RefSeq" id="WP_119657861.1">
    <property type="nucleotide sequence ID" value="NZ_QYCN01000084.1"/>
</dbReference>
<sequence length="321" mass="36399">MAYAIIRIAKLTSQAHAHNATTHNYRQHEVSNADPTPQHPNREYLNHEKTDYWTLAEARIAEVVTRKVRGDQVRAVEVIMTGSPEGFIRDKEGRAVDYSKSKWAGDNLRFLQEKYGEKNVVSFTLHQDEKTPHVHAVIVPITPDGRLSAKDTFTRQSLRELQTEYAQAMAPHKFERGIEHSQAEHQPMRRQYTQEAVQARKVAELSKPAAAIEREPFTLPDLPRLVGRDEWKTTQEARINAEIAARMAQVQAQERERMEKLAELAQVSTAAAEQVKTLQKQLGTSEGLKQGHYGALQTKTQEEGILSQGYDRTAVRYVQGA</sequence>
<dbReference type="CDD" id="cd17242">
    <property type="entry name" value="MobM_relaxase"/>
    <property type="match status" value="1"/>
</dbReference>
<name>A0A418QHL3_9BACT</name>
<dbReference type="GO" id="GO:0006310">
    <property type="term" value="P:DNA recombination"/>
    <property type="evidence" value="ECO:0007669"/>
    <property type="project" value="InterPro"/>
</dbReference>
<evidence type="ECO:0000313" key="3">
    <source>
        <dbReference type="Proteomes" id="UP000284250"/>
    </source>
</evidence>
<evidence type="ECO:0000256" key="1">
    <source>
        <dbReference type="SAM" id="MobiDB-lite"/>
    </source>
</evidence>
<dbReference type="Proteomes" id="UP000284250">
    <property type="component" value="Unassembled WGS sequence"/>
</dbReference>
<dbReference type="InterPro" id="IPR001668">
    <property type="entry name" value="Mob_Pre"/>
</dbReference>
<dbReference type="NCBIfam" id="NF041497">
    <property type="entry name" value="MobV"/>
    <property type="match status" value="1"/>
</dbReference>
<dbReference type="AlphaFoldDB" id="A0A418QHL3"/>
<evidence type="ECO:0008006" key="4">
    <source>
        <dbReference type="Google" id="ProtNLM"/>
    </source>
</evidence>
<proteinExistence type="predicted"/>